<dbReference type="PROSITE" id="PS51257">
    <property type="entry name" value="PROKAR_LIPOPROTEIN"/>
    <property type="match status" value="1"/>
</dbReference>
<dbReference type="RefSeq" id="WP_275230279.1">
    <property type="nucleotide sequence ID" value="NZ_JARESE010000073.1"/>
</dbReference>
<evidence type="ECO:0000313" key="3">
    <source>
        <dbReference type="Proteomes" id="UP001216253"/>
    </source>
</evidence>
<evidence type="ECO:0000256" key="1">
    <source>
        <dbReference type="SAM" id="SignalP"/>
    </source>
</evidence>
<keyword evidence="1" id="KW-0732">Signal</keyword>
<feature type="chain" id="PRO_5047531106" evidence="1">
    <location>
        <begin position="34"/>
        <end position="221"/>
    </location>
</feature>
<dbReference type="EMBL" id="JARESE010000073">
    <property type="protein sequence ID" value="MDE8654166.1"/>
    <property type="molecule type" value="Genomic_DNA"/>
</dbReference>
<protein>
    <submittedName>
        <fullName evidence="2">Uncharacterized protein</fullName>
    </submittedName>
</protein>
<name>A0ABT5WW84_9SPHN</name>
<accession>A0ABT5WW84</accession>
<gene>
    <name evidence="2" type="ORF">PYV00_20940</name>
</gene>
<organism evidence="2 3">
    <name type="scientific">Novosphingobium album</name>
    <name type="common">ex Liu et al. 2023</name>
    <dbReference type="NCBI Taxonomy" id="3031130"/>
    <lineage>
        <taxon>Bacteria</taxon>
        <taxon>Pseudomonadati</taxon>
        <taxon>Pseudomonadota</taxon>
        <taxon>Alphaproteobacteria</taxon>
        <taxon>Sphingomonadales</taxon>
        <taxon>Sphingomonadaceae</taxon>
        <taxon>Novosphingobium</taxon>
    </lineage>
</organism>
<comment type="caution">
    <text evidence="2">The sequence shown here is derived from an EMBL/GenBank/DDBJ whole genome shotgun (WGS) entry which is preliminary data.</text>
</comment>
<keyword evidence="3" id="KW-1185">Reference proteome</keyword>
<feature type="signal peptide" evidence="1">
    <location>
        <begin position="1"/>
        <end position="33"/>
    </location>
</feature>
<dbReference type="Proteomes" id="UP001216253">
    <property type="component" value="Unassembled WGS sequence"/>
</dbReference>
<reference evidence="2 3" key="1">
    <citation type="submission" date="2023-03" db="EMBL/GenBank/DDBJ databases">
        <title>NovoSphingobium album sp. nov. isolated from polycyclic aromatic hydrocarbons- and heavy-metal polluted soil.</title>
        <authorList>
            <person name="Liu Z."/>
            <person name="Wang K."/>
        </authorList>
    </citation>
    <scope>NUCLEOTIDE SEQUENCE [LARGE SCALE GENOMIC DNA]</scope>
    <source>
        <strain evidence="2 3">H3SJ31-1</strain>
    </source>
</reference>
<sequence length="221" mass="23094">MIALRRLAAHVSRASRAALAGTLAVLACGSAQAADAPGPKPSPEKWELEAMYNYARCVVSLSPAGAEKALALETQSPEYRDALMRLGKGHGQCLAGSSVSHFEMGGVLFAGTLAEVLLQRKWNEQTLATTLHPPEPAVEARSEIEYTGMCLALGNPQGTSALVFSDPGSAAADEKLKSLAQQLATCVHQGKTLRINKAGLRAIIALAAYRLAGLNTATGKS</sequence>
<proteinExistence type="predicted"/>
<evidence type="ECO:0000313" key="2">
    <source>
        <dbReference type="EMBL" id="MDE8654166.1"/>
    </source>
</evidence>